<proteinExistence type="predicted"/>
<keyword evidence="1" id="KW-0132">Cell division</keyword>
<dbReference type="CDD" id="cd07820">
    <property type="entry name" value="SRPBCC_3"/>
    <property type="match status" value="1"/>
</dbReference>
<dbReference type="OrthoDB" id="9801773at2"/>
<accession>A0A366KPR8</accession>
<comment type="caution">
    <text evidence="1">The sequence shown here is derived from an EMBL/GenBank/DDBJ whole genome shotgun (WGS) entry which is preliminary data.</text>
</comment>
<dbReference type="SUPFAM" id="SSF55961">
    <property type="entry name" value="Bet v1-like"/>
    <property type="match status" value="1"/>
</dbReference>
<keyword evidence="2" id="KW-1185">Reference proteome</keyword>
<dbReference type="Proteomes" id="UP000252081">
    <property type="component" value="Unassembled WGS sequence"/>
</dbReference>
<reference evidence="1 2" key="1">
    <citation type="submission" date="2018-07" db="EMBL/GenBank/DDBJ databases">
        <title>A draft genome of a endophytic bacteria, a new species of Pedobacter.</title>
        <authorList>
            <person name="Zhang Z.D."/>
            <person name="Chen Z.J."/>
        </authorList>
    </citation>
    <scope>NUCLEOTIDE SEQUENCE [LARGE SCALE GENOMIC DNA]</scope>
    <source>
        <strain evidence="1 2">RS10</strain>
    </source>
</reference>
<dbReference type="EMBL" id="QNQU01000021">
    <property type="protein sequence ID" value="RBQ03530.1"/>
    <property type="molecule type" value="Genomic_DNA"/>
</dbReference>
<protein>
    <submittedName>
        <fullName evidence="1">Cell division protein</fullName>
    </submittedName>
</protein>
<dbReference type="RefSeq" id="WP_113950844.1">
    <property type="nucleotide sequence ID" value="NZ_QNQU01000021.1"/>
</dbReference>
<sequence>MPAIILKTLINAPIERCFDLSRSIELHIQSMQHSEEQAITGKVNGLINLGESVTWRAKHFGIYFEMTNKITAFKYPNSFIDEMVRGPFKKLHHQHAFKTISNQTEMIDIFKFKAPLGILGWLAEKLFLTRYMKQLLLERNEVIKREAVGGSIKTKPKE</sequence>
<dbReference type="InterPro" id="IPR023393">
    <property type="entry name" value="START-like_dom_sf"/>
</dbReference>
<dbReference type="Gene3D" id="3.30.530.20">
    <property type="match status" value="1"/>
</dbReference>
<name>A0A366KPR8_9SPHI</name>
<dbReference type="AlphaFoldDB" id="A0A366KPR8"/>
<evidence type="ECO:0000313" key="2">
    <source>
        <dbReference type="Proteomes" id="UP000252081"/>
    </source>
</evidence>
<gene>
    <name evidence="1" type="ORF">DRW42_21210</name>
</gene>
<organism evidence="1 2">
    <name type="scientific">Pedobacter miscanthi</name>
    <dbReference type="NCBI Taxonomy" id="2259170"/>
    <lineage>
        <taxon>Bacteria</taxon>
        <taxon>Pseudomonadati</taxon>
        <taxon>Bacteroidota</taxon>
        <taxon>Sphingobacteriia</taxon>
        <taxon>Sphingobacteriales</taxon>
        <taxon>Sphingobacteriaceae</taxon>
        <taxon>Pedobacter</taxon>
    </lineage>
</organism>
<keyword evidence="1" id="KW-0131">Cell cycle</keyword>
<dbReference type="GO" id="GO:0051301">
    <property type="term" value="P:cell division"/>
    <property type="evidence" value="ECO:0007669"/>
    <property type="project" value="UniProtKB-KW"/>
</dbReference>
<evidence type="ECO:0000313" key="1">
    <source>
        <dbReference type="EMBL" id="RBQ03530.1"/>
    </source>
</evidence>